<feature type="binding site" evidence="5">
    <location>
        <position position="321"/>
    </location>
    <ligand>
        <name>S-adenosyl-L-methionine</name>
        <dbReference type="ChEBI" id="CHEBI:59789"/>
    </ligand>
</feature>
<evidence type="ECO:0000256" key="4">
    <source>
        <dbReference type="ARBA" id="ARBA00022884"/>
    </source>
</evidence>
<dbReference type="PROSITE" id="PS51686">
    <property type="entry name" value="SAM_MT_RSMB_NOP"/>
    <property type="match status" value="1"/>
</dbReference>
<comment type="caution">
    <text evidence="7">The sequence shown here is derived from an EMBL/GenBank/DDBJ whole genome shotgun (WGS) entry which is preliminary data.</text>
</comment>
<name>A0A508A4P8_9ACTO</name>
<dbReference type="Proteomes" id="UP000319010">
    <property type="component" value="Unassembled WGS sequence"/>
</dbReference>
<feature type="domain" description="SAM-dependent MTase RsmB/NOP-type" evidence="6">
    <location>
        <begin position="172"/>
        <end position="462"/>
    </location>
</feature>
<evidence type="ECO:0000256" key="1">
    <source>
        <dbReference type="ARBA" id="ARBA00022603"/>
    </source>
</evidence>
<feature type="active site" description="Nucleophile" evidence="5">
    <location>
        <position position="392"/>
    </location>
</feature>
<evidence type="ECO:0000259" key="6">
    <source>
        <dbReference type="PROSITE" id="PS51686"/>
    </source>
</evidence>
<dbReference type="GO" id="GO:0003723">
    <property type="term" value="F:RNA binding"/>
    <property type="evidence" value="ECO:0007669"/>
    <property type="project" value="UniProtKB-UniRule"/>
</dbReference>
<accession>A0A508A4P8</accession>
<dbReference type="Pfam" id="PF01189">
    <property type="entry name" value="Methyltr_RsmB-F"/>
    <property type="match status" value="1"/>
</dbReference>
<keyword evidence="2 5" id="KW-0808">Transferase</keyword>
<protein>
    <submittedName>
        <fullName evidence="7">rRNA small subunit methyltransferase B</fullName>
    </submittedName>
</protein>
<dbReference type="Pfam" id="PF01029">
    <property type="entry name" value="NusB"/>
    <property type="match status" value="1"/>
</dbReference>
<dbReference type="SUPFAM" id="SSF48013">
    <property type="entry name" value="NusB-like"/>
    <property type="match status" value="1"/>
</dbReference>
<dbReference type="AlphaFoldDB" id="A0A508A4P8"/>
<evidence type="ECO:0000313" key="8">
    <source>
        <dbReference type="Proteomes" id="UP000319010"/>
    </source>
</evidence>
<keyword evidence="3 5" id="KW-0949">S-adenosyl-L-methionine</keyword>
<dbReference type="InterPro" id="IPR001678">
    <property type="entry name" value="MeTrfase_RsmB-F_NOP2_dom"/>
</dbReference>
<dbReference type="GO" id="GO:0006355">
    <property type="term" value="P:regulation of DNA-templated transcription"/>
    <property type="evidence" value="ECO:0007669"/>
    <property type="project" value="InterPro"/>
</dbReference>
<dbReference type="InterPro" id="IPR023267">
    <property type="entry name" value="RCMT"/>
</dbReference>
<dbReference type="GO" id="GO:0001510">
    <property type="term" value="P:RNA methylation"/>
    <property type="evidence" value="ECO:0007669"/>
    <property type="project" value="InterPro"/>
</dbReference>
<evidence type="ECO:0000256" key="5">
    <source>
        <dbReference type="PROSITE-ProRule" id="PRU01023"/>
    </source>
</evidence>
<dbReference type="InterPro" id="IPR035926">
    <property type="entry name" value="NusB-like_sf"/>
</dbReference>
<dbReference type="CDD" id="cd02440">
    <property type="entry name" value="AdoMet_MTases"/>
    <property type="match status" value="1"/>
</dbReference>
<dbReference type="Gene3D" id="1.10.940.10">
    <property type="entry name" value="NusB-like"/>
    <property type="match status" value="1"/>
</dbReference>
<dbReference type="PANTHER" id="PTHR22807:SF53">
    <property type="entry name" value="RIBOSOMAL RNA SMALL SUBUNIT METHYLTRANSFERASE B-RELATED"/>
    <property type="match status" value="1"/>
</dbReference>
<keyword evidence="1 5" id="KW-0489">Methyltransferase</keyword>
<dbReference type="Gene3D" id="3.40.50.150">
    <property type="entry name" value="Vaccinia Virus protein VP39"/>
    <property type="match status" value="1"/>
</dbReference>
<dbReference type="SUPFAM" id="SSF53335">
    <property type="entry name" value="S-adenosyl-L-methionine-dependent methyltransferases"/>
    <property type="match status" value="1"/>
</dbReference>
<feature type="binding site" evidence="5">
    <location>
        <begin position="269"/>
        <end position="275"/>
    </location>
    <ligand>
        <name>S-adenosyl-L-methionine</name>
        <dbReference type="ChEBI" id="CHEBI:59789"/>
    </ligand>
</feature>
<dbReference type="PRINTS" id="PR02008">
    <property type="entry name" value="RCMTFAMILY"/>
</dbReference>
<dbReference type="InterPro" id="IPR049560">
    <property type="entry name" value="MeTrfase_RsmB-F_NOP2_cat"/>
</dbReference>
<gene>
    <name evidence="7" type="ORF">FK256_09395</name>
</gene>
<dbReference type="InterPro" id="IPR006027">
    <property type="entry name" value="NusB_RsmB_TIM44"/>
</dbReference>
<dbReference type="EMBL" id="VICB01000013">
    <property type="protein sequence ID" value="TQD42828.1"/>
    <property type="molecule type" value="Genomic_DNA"/>
</dbReference>
<evidence type="ECO:0000313" key="7">
    <source>
        <dbReference type="EMBL" id="TQD42828.1"/>
    </source>
</evidence>
<comment type="similarity">
    <text evidence="5">Belongs to the class I-like SAM-binding methyltransferase superfamily. RsmB/NOP family.</text>
</comment>
<evidence type="ECO:0000256" key="2">
    <source>
        <dbReference type="ARBA" id="ARBA00022679"/>
    </source>
</evidence>
<dbReference type="InterPro" id="IPR029063">
    <property type="entry name" value="SAM-dependent_MTases_sf"/>
</dbReference>
<proteinExistence type="inferred from homology"/>
<feature type="binding site" evidence="5">
    <location>
        <position position="339"/>
    </location>
    <ligand>
        <name>S-adenosyl-L-methionine</name>
        <dbReference type="ChEBI" id="CHEBI:59789"/>
    </ligand>
</feature>
<dbReference type="GO" id="GO:0008173">
    <property type="term" value="F:RNA methyltransferase activity"/>
    <property type="evidence" value="ECO:0007669"/>
    <property type="project" value="InterPro"/>
</dbReference>
<reference evidence="7 8" key="1">
    <citation type="submission" date="2019-06" db="EMBL/GenBank/DDBJ databases">
        <title>Draft genome sequence of Actinomyces johnsonii CCUG 34287T.</title>
        <authorList>
            <person name="Salva-Serra F."/>
            <person name="Cardew S."/>
            <person name="Moore E."/>
        </authorList>
    </citation>
    <scope>NUCLEOTIDE SEQUENCE [LARGE SCALE GENOMIC DNA]</scope>
    <source>
        <strain evidence="7 8">CCUG 34287</strain>
    </source>
</reference>
<organism evidence="7 8">
    <name type="scientific">Actinomyces johnsonii</name>
    <dbReference type="NCBI Taxonomy" id="544581"/>
    <lineage>
        <taxon>Bacteria</taxon>
        <taxon>Bacillati</taxon>
        <taxon>Actinomycetota</taxon>
        <taxon>Actinomycetes</taxon>
        <taxon>Actinomycetales</taxon>
        <taxon>Actinomycetaceae</taxon>
        <taxon>Actinomyces</taxon>
    </lineage>
</organism>
<dbReference type="PANTHER" id="PTHR22807">
    <property type="entry name" value="NOP2 YEAST -RELATED NOL1/NOP2/FMU SUN DOMAIN-CONTAINING"/>
    <property type="match status" value="1"/>
</dbReference>
<dbReference type="RefSeq" id="WP_141424571.1">
    <property type="nucleotide sequence ID" value="NZ_JASPFB010000005.1"/>
</dbReference>
<sequence length="463" mass="50183">MALEVLTRVRRDDAFANLLLPELLGAADLDRRDAGFATALTYGTLRLRGRYDAMIATCTDRPLERIDPAVLDVLRLGAHQLTGMRVAQHAAVSTTVDLAADSCGRGAATFVNAIMRRLSEQDLDAWMTDLRQHAPDETTALARIRSHPKWIVKALRQALVTHGRSAEELEALLDADNADPEVALCARPGLIAPEALAKAARKADRVHDVEPRLGRISPLAVVLVGGDPARIEAIRDSRAGVEDEGSQLVALVAAEAPLEGRDERWLDLCAGPGGKAALLAARAAQKSAHLLANEVSPHRADLVRSALRAVPQDVARVRCGDGRDLGREEPGGYDRVLVDAPCTGLGSLRRRPEARWRRRPEDVTVLAELQRELLASALRAVRRGGVVTYVTCSPHTLETTLVVRDVTRRLEHEGLSAEILHAGDIATRLAPQPPAGAGREMLQLWPHLDGTDAMFCALLRRIS</sequence>
<feature type="binding site" evidence="5">
    <location>
        <position position="294"/>
    </location>
    <ligand>
        <name>S-adenosyl-L-methionine</name>
        <dbReference type="ChEBI" id="CHEBI:59789"/>
    </ligand>
</feature>
<evidence type="ECO:0000256" key="3">
    <source>
        <dbReference type="ARBA" id="ARBA00022691"/>
    </source>
</evidence>
<keyword evidence="4 5" id="KW-0694">RNA-binding</keyword>